<evidence type="ECO:0000313" key="15">
    <source>
        <dbReference type="Proteomes" id="UP000696931"/>
    </source>
</evidence>
<dbReference type="EC" id="3.5.3.1" evidence="2 9"/>
<dbReference type="Pfam" id="PF00491">
    <property type="entry name" value="Arginase"/>
    <property type="match status" value="1"/>
</dbReference>
<dbReference type="PANTHER" id="PTHR43782">
    <property type="entry name" value="ARGINASE"/>
    <property type="match status" value="1"/>
</dbReference>
<accession>A0A933SA81</accession>
<dbReference type="NCBIfam" id="TIGR01229">
    <property type="entry name" value="rocF_arginase"/>
    <property type="match status" value="1"/>
</dbReference>
<evidence type="ECO:0000256" key="4">
    <source>
        <dbReference type="ARBA" id="ARBA00022503"/>
    </source>
</evidence>
<feature type="binding site" evidence="10">
    <location>
        <position position="129"/>
    </location>
    <ligand>
        <name>Mn(2+)</name>
        <dbReference type="ChEBI" id="CHEBI:29035"/>
        <label>1</label>
    </ligand>
</feature>
<evidence type="ECO:0000256" key="10">
    <source>
        <dbReference type="PIRSR" id="PIRSR036979-1"/>
    </source>
</evidence>
<evidence type="ECO:0000256" key="5">
    <source>
        <dbReference type="ARBA" id="ARBA00022723"/>
    </source>
</evidence>
<dbReference type="InterPro" id="IPR006035">
    <property type="entry name" value="Ureohydrolase"/>
</dbReference>
<dbReference type="FunFam" id="3.40.800.10:FF:000012">
    <property type="entry name" value="Arginase"/>
    <property type="match status" value="1"/>
</dbReference>
<evidence type="ECO:0000256" key="1">
    <source>
        <dbReference type="ARBA" id="ARBA00005098"/>
    </source>
</evidence>
<evidence type="ECO:0000256" key="2">
    <source>
        <dbReference type="ARBA" id="ARBA00012168"/>
    </source>
</evidence>
<comment type="similarity">
    <text evidence="11 12">Belongs to the arginase family.</text>
</comment>
<keyword evidence="6 12" id="KW-0378">Hydrolase</keyword>
<feature type="binding site" evidence="10">
    <location>
        <position position="102"/>
    </location>
    <ligand>
        <name>Mn(2+)</name>
        <dbReference type="ChEBI" id="CHEBI:29035"/>
        <label>1</label>
    </ligand>
</feature>
<dbReference type="PRINTS" id="PR00116">
    <property type="entry name" value="ARGINASE"/>
</dbReference>
<dbReference type="InterPro" id="IPR020855">
    <property type="entry name" value="Ureohydrolase_Mn_BS"/>
</dbReference>
<evidence type="ECO:0000256" key="3">
    <source>
        <dbReference type="ARBA" id="ARBA00018123"/>
    </source>
</evidence>
<comment type="pathway">
    <text evidence="1">Nitrogen metabolism; urea cycle; L-ornithine and urea from L-arginine: step 1/1.</text>
</comment>
<feature type="binding site" evidence="10">
    <location>
        <position position="235"/>
    </location>
    <ligand>
        <name>Mn(2+)</name>
        <dbReference type="ChEBI" id="CHEBI:29035"/>
        <label>1</label>
    </ligand>
</feature>
<dbReference type="InterPro" id="IPR023696">
    <property type="entry name" value="Ureohydrolase_dom_sf"/>
</dbReference>
<evidence type="ECO:0000256" key="13">
    <source>
        <dbReference type="RuleBase" id="RU361159"/>
    </source>
</evidence>
<dbReference type="PROSITE" id="PS51409">
    <property type="entry name" value="ARGINASE_2"/>
    <property type="match status" value="1"/>
</dbReference>
<feature type="binding site" evidence="10">
    <location>
        <position position="131"/>
    </location>
    <ligand>
        <name>Mn(2+)</name>
        <dbReference type="ChEBI" id="CHEBI:29035"/>
        <label>1</label>
    </ligand>
</feature>
<keyword evidence="4 13" id="KW-0056">Arginine metabolism</keyword>
<sequence length="306" mass="33060">MSKKKRNIGVIGVPIDLGAGRRGVDMGPSAIRIADLEKRLEELGHKVTDYGDLDVMIPETQKVGTGKLRYKKPILAACRELMKSVEKCLDDGRMPLVLGGDHSIAIGSVAGSTNWFARRGEHLGLIWFDAHGDANTPETTPSGNIHGMSLAVTLGHGDHELVHLGGRSPKVLARNTVLIGIRDIDKDERDFLKKSGVTCYTMRDLDERGMRDTLDEAIRLASDGTAGIHLSFDLDVVDPEDAPGTGTPVWGGISYREAHLAMEMFADRANIVSMDLVEVNPVLDSQNMTGVLAAELAQSALGKTIM</sequence>
<name>A0A933SA81_UNCEI</name>
<dbReference type="PANTHER" id="PTHR43782:SF3">
    <property type="entry name" value="ARGINASE"/>
    <property type="match status" value="1"/>
</dbReference>
<comment type="cofactor">
    <cofactor evidence="10 13">
        <name>Mn(2+)</name>
        <dbReference type="ChEBI" id="CHEBI:29035"/>
    </cofactor>
    <text evidence="10 13">Binds 2 manganese ions per subunit.</text>
</comment>
<feature type="binding site" evidence="10">
    <location>
        <position position="133"/>
    </location>
    <ligand>
        <name>Mn(2+)</name>
        <dbReference type="ChEBI" id="CHEBI:29035"/>
        <label>1</label>
    </ligand>
</feature>
<organism evidence="14 15">
    <name type="scientific">Eiseniibacteriota bacterium</name>
    <dbReference type="NCBI Taxonomy" id="2212470"/>
    <lineage>
        <taxon>Bacteria</taxon>
        <taxon>Candidatus Eiseniibacteriota</taxon>
    </lineage>
</organism>
<evidence type="ECO:0000256" key="8">
    <source>
        <dbReference type="ARBA" id="ARBA00047391"/>
    </source>
</evidence>
<comment type="catalytic activity">
    <reaction evidence="8 13">
        <text>L-arginine + H2O = urea + L-ornithine</text>
        <dbReference type="Rhea" id="RHEA:20569"/>
        <dbReference type="ChEBI" id="CHEBI:15377"/>
        <dbReference type="ChEBI" id="CHEBI:16199"/>
        <dbReference type="ChEBI" id="CHEBI:32682"/>
        <dbReference type="ChEBI" id="CHEBI:46911"/>
        <dbReference type="EC" id="3.5.3.1"/>
    </reaction>
</comment>
<protein>
    <recommendedName>
        <fullName evidence="3 9">Arginase</fullName>
        <ecNumber evidence="2 9">3.5.3.1</ecNumber>
    </recommendedName>
</protein>
<reference evidence="14" key="1">
    <citation type="submission" date="2020-07" db="EMBL/GenBank/DDBJ databases">
        <title>Huge and variable diversity of episymbiotic CPR bacteria and DPANN archaea in groundwater ecosystems.</title>
        <authorList>
            <person name="He C.Y."/>
            <person name="Keren R."/>
            <person name="Whittaker M."/>
            <person name="Farag I.F."/>
            <person name="Doudna J."/>
            <person name="Cate J.H.D."/>
            <person name="Banfield J.F."/>
        </authorList>
    </citation>
    <scope>NUCLEOTIDE SEQUENCE</scope>
    <source>
        <strain evidence="14">NC_groundwater_1813_Pr3_B-0.1um_71_17</strain>
    </source>
</reference>
<evidence type="ECO:0000313" key="14">
    <source>
        <dbReference type="EMBL" id="MBI5168589.1"/>
    </source>
</evidence>
<dbReference type="Proteomes" id="UP000696931">
    <property type="component" value="Unassembled WGS sequence"/>
</dbReference>
<evidence type="ECO:0000256" key="9">
    <source>
        <dbReference type="NCBIfam" id="TIGR01229"/>
    </source>
</evidence>
<dbReference type="Gene3D" id="3.40.800.10">
    <property type="entry name" value="Ureohydrolase domain"/>
    <property type="match status" value="1"/>
</dbReference>
<gene>
    <name evidence="14" type="primary">rocF</name>
    <name evidence="14" type="ORF">HZA61_03785</name>
</gene>
<dbReference type="SUPFAM" id="SSF52768">
    <property type="entry name" value="Arginase/deacetylase"/>
    <property type="match status" value="1"/>
</dbReference>
<comment type="caution">
    <text evidence="14">The sequence shown here is derived from an EMBL/GenBank/DDBJ whole genome shotgun (WGS) entry which is preliminary data.</text>
</comment>
<keyword evidence="7 10" id="KW-0464">Manganese</keyword>
<dbReference type="InterPro" id="IPR014033">
    <property type="entry name" value="Arginase"/>
</dbReference>
<dbReference type="PROSITE" id="PS01053">
    <property type="entry name" value="ARGINASE_1"/>
    <property type="match status" value="1"/>
</dbReference>
<keyword evidence="5 10" id="KW-0479">Metal-binding</keyword>
<dbReference type="GO" id="GO:0006525">
    <property type="term" value="P:arginine metabolic process"/>
    <property type="evidence" value="ECO:0007669"/>
    <property type="project" value="UniProtKB-KW"/>
</dbReference>
<feature type="binding site" evidence="10">
    <location>
        <position position="233"/>
    </location>
    <ligand>
        <name>Mn(2+)</name>
        <dbReference type="ChEBI" id="CHEBI:29035"/>
        <label>1</label>
    </ligand>
</feature>
<dbReference type="GO" id="GO:0004053">
    <property type="term" value="F:arginase activity"/>
    <property type="evidence" value="ECO:0007669"/>
    <property type="project" value="UniProtKB-UniRule"/>
</dbReference>
<dbReference type="CDD" id="cd09989">
    <property type="entry name" value="Arginase"/>
    <property type="match status" value="1"/>
</dbReference>
<dbReference type="EMBL" id="JACRIW010000031">
    <property type="protein sequence ID" value="MBI5168589.1"/>
    <property type="molecule type" value="Genomic_DNA"/>
</dbReference>
<dbReference type="GO" id="GO:0030145">
    <property type="term" value="F:manganese ion binding"/>
    <property type="evidence" value="ECO:0007669"/>
    <property type="project" value="TreeGrafter"/>
</dbReference>
<proteinExistence type="inferred from homology"/>
<evidence type="ECO:0000256" key="7">
    <source>
        <dbReference type="ARBA" id="ARBA00023211"/>
    </source>
</evidence>
<evidence type="ECO:0000256" key="11">
    <source>
        <dbReference type="PROSITE-ProRule" id="PRU00742"/>
    </source>
</evidence>
<evidence type="ECO:0000256" key="12">
    <source>
        <dbReference type="RuleBase" id="RU003684"/>
    </source>
</evidence>
<dbReference type="AlphaFoldDB" id="A0A933SA81"/>
<dbReference type="PIRSF" id="PIRSF036979">
    <property type="entry name" value="Arginase"/>
    <property type="match status" value="1"/>
</dbReference>
<evidence type="ECO:0000256" key="6">
    <source>
        <dbReference type="ARBA" id="ARBA00022801"/>
    </source>
</evidence>
<dbReference type="GO" id="GO:0005737">
    <property type="term" value="C:cytoplasm"/>
    <property type="evidence" value="ECO:0007669"/>
    <property type="project" value="TreeGrafter"/>
</dbReference>